<dbReference type="OrthoDB" id="4966605at2"/>
<evidence type="ECO:0000313" key="1">
    <source>
        <dbReference type="EMBL" id="TQL50316.1"/>
    </source>
</evidence>
<dbReference type="GO" id="GO:0006508">
    <property type="term" value="P:proteolysis"/>
    <property type="evidence" value="ECO:0007669"/>
    <property type="project" value="UniProtKB-KW"/>
</dbReference>
<name>A0A542YQE7_9MICO</name>
<dbReference type="InterPro" id="IPR010428">
    <property type="entry name" value="Zincin_1"/>
</dbReference>
<accession>A0A542YQE7</accession>
<comment type="caution">
    <text evidence="1">The sequence shown here is derived from an EMBL/GenBank/DDBJ whole genome shotgun (WGS) entry which is preliminary data.</text>
</comment>
<dbReference type="Proteomes" id="UP000319516">
    <property type="component" value="Unassembled WGS sequence"/>
</dbReference>
<protein>
    <submittedName>
        <fullName evidence="1">Putative Zn-dependent protease with MMP-like domain</fullName>
    </submittedName>
</protein>
<proteinExistence type="predicted"/>
<dbReference type="CDD" id="cd12954">
    <property type="entry name" value="MMP_TTHA0227_like_1"/>
    <property type="match status" value="1"/>
</dbReference>
<sequence>MRGPLAWPRVPLMTSRARVFDEMVLDAVASLERRLERQLDGLEVAVEDVPPSDPSPWETRVALGRLFPAQGSLPTRVVLYRRPLETRAQDPAELAAMIYEVLAEQVASMLGMDPEDLF</sequence>
<dbReference type="GO" id="GO:0008233">
    <property type="term" value="F:peptidase activity"/>
    <property type="evidence" value="ECO:0007669"/>
    <property type="project" value="UniProtKB-KW"/>
</dbReference>
<dbReference type="InterPro" id="IPR038555">
    <property type="entry name" value="Zincin_1_sf"/>
</dbReference>
<organism evidence="1 2">
    <name type="scientific">Ornithinicoccus hortensis</name>
    <dbReference type="NCBI Taxonomy" id="82346"/>
    <lineage>
        <taxon>Bacteria</taxon>
        <taxon>Bacillati</taxon>
        <taxon>Actinomycetota</taxon>
        <taxon>Actinomycetes</taxon>
        <taxon>Micrococcales</taxon>
        <taxon>Intrasporangiaceae</taxon>
        <taxon>Ornithinicoccus</taxon>
    </lineage>
</organism>
<dbReference type="AlphaFoldDB" id="A0A542YQE7"/>
<reference evidence="1 2" key="1">
    <citation type="submission" date="2019-06" db="EMBL/GenBank/DDBJ databases">
        <title>Sequencing the genomes of 1000 actinobacteria strains.</title>
        <authorList>
            <person name="Klenk H.-P."/>
        </authorList>
    </citation>
    <scope>NUCLEOTIDE SEQUENCE [LARGE SCALE GENOMIC DNA]</scope>
    <source>
        <strain evidence="1 2">DSM 12335</strain>
    </source>
</reference>
<gene>
    <name evidence="1" type="ORF">FB467_1420</name>
</gene>
<keyword evidence="2" id="KW-1185">Reference proteome</keyword>
<dbReference type="Gene3D" id="3.30.2010.20">
    <property type="match status" value="1"/>
</dbReference>
<evidence type="ECO:0000313" key="2">
    <source>
        <dbReference type="Proteomes" id="UP000319516"/>
    </source>
</evidence>
<keyword evidence="1" id="KW-0378">Hydrolase</keyword>
<keyword evidence="1" id="KW-0645">Protease</keyword>
<dbReference type="EMBL" id="VFOP01000001">
    <property type="protein sequence ID" value="TQL50316.1"/>
    <property type="molecule type" value="Genomic_DNA"/>
</dbReference>
<dbReference type="SUPFAM" id="SSF55486">
    <property type="entry name" value="Metalloproteases ('zincins'), catalytic domain"/>
    <property type="match status" value="1"/>
</dbReference>
<dbReference type="Pfam" id="PF06262">
    <property type="entry name" value="Zincin_1"/>
    <property type="match status" value="1"/>
</dbReference>